<feature type="domain" description="CUE" evidence="2">
    <location>
        <begin position="61"/>
        <end position="104"/>
    </location>
</feature>
<feature type="region of interest" description="Disordered" evidence="1">
    <location>
        <begin position="196"/>
        <end position="236"/>
    </location>
</feature>
<protein>
    <recommendedName>
        <fullName evidence="2">CUE domain-containing protein</fullName>
    </recommendedName>
</protein>
<feature type="compositionally biased region" description="Polar residues" evidence="1">
    <location>
        <begin position="196"/>
        <end position="205"/>
    </location>
</feature>
<dbReference type="InterPro" id="IPR003892">
    <property type="entry name" value="CUE"/>
</dbReference>
<dbReference type="AlphaFoldDB" id="A0A423TTK4"/>
<gene>
    <name evidence="3" type="ORF">C7M84_001470</name>
</gene>
<evidence type="ECO:0000256" key="1">
    <source>
        <dbReference type="SAM" id="MobiDB-lite"/>
    </source>
</evidence>
<dbReference type="PROSITE" id="PS51140">
    <property type="entry name" value="CUE"/>
    <property type="match status" value="1"/>
</dbReference>
<comment type="caution">
    <text evidence="3">The sequence shown here is derived from an EMBL/GenBank/DDBJ whole genome shotgun (WGS) entry which is preliminary data.</text>
</comment>
<dbReference type="GO" id="GO:0043130">
    <property type="term" value="F:ubiquitin binding"/>
    <property type="evidence" value="ECO:0007669"/>
    <property type="project" value="InterPro"/>
</dbReference>
<evidence type="ECO:0000259" key="2">
    <source>
        <dbReference type="PROSITE" id="PS51140"/>
    </source>
</evidence>
<dbReference type="EMBL" id="QCYY01001186">
    <property type="protein sequence ID" value="ROT79797.1"/>
    <property type="molecule type" value="Genomic_DNA"/>
</dbReference>
<dbReference type="Proteomes" id="UP000283509">
    <property type="component" value="Unassembled WGS sequence"/>
</dbReference>
<keyword evidence="4" id="KW-1185">Reference proteome</keyword>
<feature type="compositionally biased region" description="Basic and acidic residues" evidence="1">
    <location>
        <begin position="104"/>
        <end position="127"/>
    </location>
</feature>
<sequence length="250" mass="27605">MTHQTAGIDSGKLGGPRGSDTSAGFGLTAQQESGLLEAVEHSQLAIAKISAMFPTVPESHIKDLMRKYLKGIFPKVEPTIILDILTQCNYNVKDASEKLVEMGHEKKDISLAPPKLKDRPDGKENKAIPKPSPGPPRPKNLSEKHKKKVRNQLISDYPDITPTVVTMALQSVFYEEERARQVLANMAETERKTQETLASTTPQMSRRSETKDVNLNVIGSPPMTRREGVKASRPTLPRTRINTAWTAAQT</sequence>
<dbReference type="Gene3D" id="1.10.8.10">
    <property type="entry name" value="DNA helicase RuvA subunit, C-terminal domain"/>
    <property type="match status" value="1"/>
</dbReference>
<evidence type="ECO:0000313" key="3">
    <source>
        <dbReference type="EMBL" id="ROT79797.1"/>
    </source>
</evidence>
<proteinExistence type="predicted"/>
<feature type="region of interest" description="Disordered" evidence="1">
    <location>
        <begin position="1"/>
        <end position="25"/>
    </location>
</feature>
<dbReference type="CDD" id="cd14279">
    <property type="entry name" value="CUE"/>
    <property type="match status" value="1"/>
</dbReference>
<reference evidence="3 4" key="1">
    <citation type="submission" date="2018-04" db="EMBL/GenBank/DDBJ databases">
        <authorList>
            <person name="Zhang X."/>
            <person name="Yuan J."/>
            <person name="Li F."/>
            <person name="Xiang J."/>
        </authorList>
    </citation>
    <scope>NUCLEOTIDE SEQUENCE [LARGE SCALE GENOMIC DNA]</scope>
    <source>
        <tissue evidence="3">Muscle</tissue>
    </source>
</reference>
<name>A0A423TTK4_PENVA</name>
<dbReference type="InterPro" id="IPR009060">
    <property type="entry name" value="UBA-like_sf"/>
</dbReference>
<dbReference type="SUPFAM" id="SSF46934">
    <property type="entry name" value="UBA-like"/>
    <property type="match status" value="1"/>
</dbReference>
<dbReference type="OrthoDB" id="3045089at2759"/>
<dbReference type="STRING" id="6689.A0A423TTK4"/>
<feature type="region of interest" description="Disordered" evidence="1">
    <location>
        <begin position="104"/>
        <end position="148"/>
    </location>
</feature>
<accession>A0A423TTK4</accession>
<evidence type="ECO:0000313" key="4">
    <source>
        <dbReference type="Proteomes" id="UP000283509"/>
    </source>
</evidence>
<reference evidence="3 4" key="2">
    <citation type="submission" date="2019-01" db="EMBL/GenBank/DDBJ databases">
        <title>The decoding of complex shrimp genome reveals the adaptation for benthos swimmer, frequently molting mechanism and breeding impact on genome.</title>
        <authorList>
            <person name="Sun Y."/>
            <person name="Gao Y."/>
            <person name="Yu Y."/>
        </authorList>
    </citation>
    <scope>NUCLEOTIDE SEQUENCE [LARGE SCALE GENOMIC DNA]</scope>
    <source>
        <tissue evidence="3">Muscle</tissue>
    </source>
</reference>
<organism evidence="3 4">
    <name type="scientific">Penaeus vannamei</name>
    <name type="common">Whiteleg shrimp</name>
    <name type="synonym">Litopenaeus vannamei</name>
    <dbReference type="NCBI Taxonomy" id="6689"/>
    <lineage>
        <taxon>Eukaryota</taxon>
        <taxon>Metazoa</taxon>
        <taxon>Ecdysozoa</taxon>
        <taxon>Arthropoda</taxon>
        <taxon>Crustacea</taxon>
        <taxon>Multicrustacea</taxon>
        <taxon>Malacostraca</taxon>
        <taxon>Eumalacostraca</taxon>
        <taxon>Eucarida</taxon>
        <taxon>Decapoda</taxon>
        <taxon>Dendrobranchiata</taxon>
        <taxon>Penaeoidea</taxon>
        <taxon>Penaeidae</taxon>
        <taxon>Penaeus</taxon>
    </lineage>
</organism>